<name>A0A382BC45_9ZZZZ</name>
<dbReference type="InterPro" id="IPR005025">
    <property type="entry name" value="FMN_Rdtase-like_dom"/>
</dbReference>
<reference evidence="2" key="1">
    <citation type="submission" date="2018-05" db="EMBL/GenBank/DDBJ databases">
        <authorList>
            <person name="Lanie J.A."/>
            <person name="Ng W.-L."/>
            <person name="Kazmierczak K.M."/>
            <person name="Andrzejewski T.M."/>
            <person name="Davidsen T.M."/>
            <person name="Wayne K.J."/>
            <person name="Tettelin H."/>
            <person name="Glass J.I."/>
            <person name="Rusch D."/>
            <person name="Podicherti R."/>
            <person name="Tsui H.-C.T."/>
            <person name="Winkler M.E."/>
        </authorList>
    </citation>
    <scope>NUCLEOTIDE SEQUENCE</scope>
</reference>
<accession>A0A382BC45</accession>
<dbReference type="InterPro" id="IPR029039">
    <property type="entry name" value="Flavoprotein-like_sf"/>
</dbReference>
<dbReference type="GO" id="GO:0010181">
    <property type="term" value="F:FMN binding"/>
    <property type="evidence" value="ECO:0007669"/>
    <property type="project" value="TreeGrafter"/>
</dbReference>
<organism evidence="2">
    <name type="scientific">marine metagenome</name>
    <dbReference type="NCBI Taxonomy" id="408172"/>
    <lineage>
        <taxon>unclassified sequences</taxon>
        <taxon>metagenomes</taxon>
        <taxon>ecological metagenomes</taxon>
    </lineage>
</organism>
<dbReference type="InterPro" id="IPR050712">
    <property type="entry name" value="NAD(P)H-dep_reductase"/>
</dbReference>
<dbReference type="PANTHER" id="PTHR30543:SF28">
    <property type="entry name" value="NADPH-DEPENDENT FMN REDUCTASE-LIKE DOMAIN-CONTAINING PROTEIN"/>
    <property type="match status" value="1"/>
</dbReference>
<dbReference type="AlphaFoldDB" id="A0A382BC45"/>
<dbReference type="SUPFAM" id="SSF52218">
    <property type="entry name" value="Flavoproteins"/>
    <property type="match status" value="1"/>
</dbReference>
<gene>
    <name evidence="2" type="ORF">METZ01_LOCUS164063</name>
</gene>
<proteinExistence type="predicted"/>
<feature type="domain" description="NADPH-dependent FMN reductase-like" evidence="1">
    <location>
        <begin position="10"/>
        <end position="125"/>
    </location>
</feature>
<evidence type="ECO:0000259" key="1">
    <source>
        <dbReference type="Pfam" id="PF03358"/>
    </source>
</evidence>
<sequence>MNDTDSTSTSVVILSCSLNPTSRSHKLGVAAAAFLSARGVPVEVVDLADYNLPMCGGVESFDHPSVKALKAVIDRAAAILVAAPVYNYDLNAAAKNAMELTGASWKEKPVGFLCAAGGQASYMSPIGFANSLMFDFRCYIVPRFVYSTRDDFTEAGEPGPQITERVEQLVTTTLNLARALAWVREQPGT</sequence>
<dbReference type="PANTHER" id="PTHR30543">
    <property type="entry name" value="CHROMATE REDUCTASE"/>
    <property type="match status" value="1"/>
</dbReference>
<dbReference type="EMBL" id="UINC01029081">
    <property type="protein sequence ID" value="SVB11209.1"/>
    <property type="molecule type" value="Genomic_DNA"/>
</dbReference>
<protein>
    <recommendedName>
        <fullName evidence="1">NADPH-dependent FMN reductase-like domain-containing protein</fullName>
    </recommendedName>
</protein>
<dbReference type="GO" id="GO:0005829">
    <property type="term" value="C:cytosol"/>
    <property type="evidence" value="ECO:0007669"/>
    <property type="project" value="TreeGrafter"/>
</dbReference>
<dbReference type="Pfam" id="PF03358">
    <property type="entry name" value="FMN_red"/>
    <property type="match status" value="1"/>
</dbReference>
<dbReference type="GO" id="GO:0016491">
    <property type="term" value="F:oxidoreductase activity"/>
    <property type="evidence" value="ECO:0007669"/>
    <property type="project" value="InterPro"/>
</dbReference>
<dbReference type="Gene3D" id="3.40.50.360">
    <property type="match status" value="1"/>
</dbReference>
<evidence type="ECO:0000313" key="2">
    <source>
        <dbReference type="EMBL" id="SVB11209.1"/>
    </source>
</evidence>